<dbReference type="PROSITE" id="PS00073">
    <property type="entry name" value="ACYL_COA_DH_2"/>
    <property type="match status" value="1"/>
</dbReference>
<dbReference type="Pfam" id="PF02770">
    <property type="entry name" value="Acyl-CoA_dh_M"/>
    <property type="match status" value="1"/>
</dbReference>
<name>A0ABR8XCH5_9BACL</name>
<evidence type="ECO:0000259" key="6">
    <source>
        <dbReference type="Pfam" id="PF00441"/>
    </source>
</evidence>
<evidence type="ECO:0000256" key="3">
    <source>
        <dbReference type="ARBA" id="ARBA00022630"/>
    </source>
</evidence>
<dbReference type="RefSeq" id="WP_191707396.1">
    <property type="nucleotide sequence ID" value="NZ_JACSQA010000012.1"/>
</dbReference>
<evidence type="ECO:0000313" key="10">
    <source>
        <dbReference type="Proteomes" id="UP000640930"/>
    </source>
</evidence>
<dbReference type="Gene3D" id="2.40.110.10">
    <property type="entry name" value="Butyryl-CoA Dehydrogenase, subunit A, domain 2"/>
    <property type="match status" value="1"/>
</dbReference>
<keyword evidence="4 5" id="KW-0274">FAD</keyword>
<dbReference type="SUPFAM" id="SSF56645">
    <property type="entry name" value="Acyl-CoA dehydrogenase NM domain-like"/>
    <property type="match status" value="1"/>
</dbReference>
<feature type="domain" description="Acyl-CoA dehydrogenase/oxidase N-terminal" evidence="8">
    <location>
        <begin position="7"/>
        <end position="119"/>
    </location>
</feature>
<dbReference type="PANTHER" id="PTHR43884:SF12">
    <property type="entry name" value="ISOVALERYL-COA DEHYDROGENASE, MITOCHONDRIAL-RELATED"/>
    <property type="match status" value="1"/>
</dbReference>
<comment type="caution">
    <text evidence="9">The sequence shown here is derived from an EMBL/GenBank/DDBJ whole genome shotgun (WGS) entry which is preliminary data.</text>
</comment>
<dbReference type="InterPro" id="IPR036250">
    <property type="entry name" value="AcylCo_DH-like_C"/>
</dbReference>
<evidence type="ECO:0000256" key="2">
    <source>
        <dbReference type="ARBA" id="ARBA00009347"/>
    </source>
</evidence>
<evidence type="ECO:0000256" key="5">
    <source>
        <dbReference type="RuleBase" id="RU362125"/>
    </source>
</evidence>
<dbReference type="InterPro" id="IPR009075">
    <property type="entry name" value="AcylCo_DH/oxidase_C"/>
</dbReference>
<evidence type="ECO:0000259" key="8">
    <source>
        <dbReference type="Pfam" id="PF02771"/>
    </source>
</evidence>
<evidence type="ECO:0000256" key="1">
    <source>
        <dbReference type="ARBA" id="ARBA00001974"/>
    </source>
</evidence>
<dbReference type="Gene3D" id="1.20.140.10">
    <property type="entry name" value="Butyryl-CoA Dehydrogenase, subunit A, domain 3"/>
    <property type="match status" value="1"/>
</dbReference>
<dbReference type="Gene3D" id="1.10.540.10">
    <property type="entry name" value="Acyl-CoA dehydrogenase/oxidase, N-terminal domain"/>
    <property type="match status" value="1"/>
</dbReference>
<dbReference type="PANTHER" id="PTHR43884">
    <property type="entry name" value="ACYL-COA DEHYDROGENASE"/>
    <property type="match status" value="1"/>
</dbReference>
<dbReference type="Pfam" id="PF00441">
    <property type="entry name" value="Acyl-CoA_dh_1"/>
    <property type="match status" value="1"/>
</dbReference>
<comment type="similarity">
    <text evidence="2 5">Belongs to the acyl-CoA dehydrogenase family.</text>
</comment>
<protein>
    <submittedName>
        <fullName evidence="9">Acyl-CoA dehydrogenase family protein</fullName>
    </submittedName>
</protein>
<dbReference type="EMBL" id="JACSQA010000012">
    <property type="protein sequence ID" value="MBD8026915.1"/>
    <property type="molecule type" value="Genomic_DNA"/>
</dbReference>
<accession>A0ABR8XCH5</accession>
<dbReference type="SUPFAM" id="SSF47203">
    <property type="entry name" value="Acyl-CoA dehydrogenase C-terminal domain-like"/>
    <property type="match status" value="1"/>
</dbReference>
<dbReference type="InterPro" id="IPR009100">
    <property type="entry name" value="AcylCoA_DH/oxidase_NM_dom_sf"/>
</dbReference>
<dbReference type="PROSITE" id="PS00072">
    <property type="entry name" value="ACYL_COA_DH_1"/>
    <property type="match status" value="1"/>
</dbReference>
<gene>
    <name evidence="9" type="ORF">H9636_09605</name>
</gene>
<organism evidence="9 10">
    <name type="scientific">Ureibacillus galli</name>
    <dbReference type="NCBI Taxonomy" id="2762222"/>
    <lineage>
        <taxon>Bacteria</taxon>
        <taxon>Bacillati</taxon>
        <taxon>Bacillota</taxon>
        <taxon>Bacilli</taxon>
        <taxon>Bacillales</taxon>
        <taxon>Caryophanaceae</taxon>
        <taxon>Ureibacillus</taxon>
    </lineage>
</organism>
<proteinExistence type="inferred from homology"/>
<evidence type="ECO:0000313" key="9">
    <source>
        <dbReference type="EMBL" id="MBD8026915.1"/>
    </source>
</evidence>
<dbReference type="InterPro" id="IPR037069">
    <property type="entry name" value="AcylCoA_DH/ox_N_sf"/>
</dbReference>
<evidence type="ECO:0000259" key="7">
    <source>
        <dbReference type="Pfam" id="PF02770"/>
    </source>
</evidence>
<comment type="cofactor">
    <cofactor evidence="1 5">
        <name>FAD</name>
        <dbReference type="ChEBI" id="CHEBI:57692"/>
    </cofactor>
</comment>
<dbReference type="Pfam" id="PF02771">
    <property type="entry name" value="Acyl-CoA_dh_N"/>
    <property type="match status" value="1"/>
</dbReference>
<evidence type="ECO:0000256" key="4">
    <source>
        <dbReference type="ARBA" id="ARBA00022827"/>
    </source>
</evidence>
<feature type="domain" description="Acyl-CoA oxidase/dehydrogenase middle" evidence="7">
    <location>
        <begin position="123"/>
        <end position="219"/>
    </location>
</feature>
<feature type="domain" description="Acyl-CoA dehydrogenase/oxidase C-terminal" evidence="6">
    <location>
        <begin position="232"/>
        <end position="380"/>
    </location>
</feature>
<keyword evidence="3 5" id="KW-0285">Flavoprotein</keyword>
<dbReference type="InterPro" id="IPR006089">
    <property type="entry name" value="Acyl-CoA_DH_CS"/>
</dbReference>
<dbReference type="InterPro" id="IPR046373">
    <property type="entry name" value="Acyl-CoA_Oxase/DH_mid-dom_sf"/>
</dbReference>
<dbReference type="InterPro" id="IPR006091">
    <property type="entry name" value="Acyl-CoA_Oxase/DH_mid-dom"/>
</dbReference>
<keyword evidence="5" id="KW-0560">Oxidoreductase</keyword>
<dbReference type="Proteomes" id="UP000640930">
    <property type="component" value="Unassembled WGS sequence"/>
</dbReference>
<keyword evidence="10" id="KW-1185">Reference proteome</keyword>
<reference evidence="9 10" key="1">
    <citation type="submission" date="2020-08" db="EMBL/GenBank/DDBJ databases">
        <title>A Genomic Blueprint of the Chicken Gut Microbiome.</title>
        <authorList>
            <person name="Gilroy R."/>
            <person name="Ravi A."/>
            <person name="Getino M."/>
            <person name="Pursley I."/>
            <person name="Horton D.L."/>
            <person name="Alikhan N.-F."/>
            <person name="Baker D."/>
            <person name="Gharbi K."/>
            <person name="Hall N."/>
            <person name="Watson M."/>
            <person name="Adriaenssens E.M."/>
            <person name="Foster-Nyarko E."/>
            <person name="Jarju S."/>
            <person name="Secka A."/>
            <person name="Antonio M."/>
            <person name="Oren A."/>
            <person name="Chaudhuri R."/>
            <person name="La Ragione R.M."/>
            <person name="Hildebrand F."/>
            <person name="Pallen M.J."/>
        </authorList>
    </citation>
    <scope>NUCLEOTIDE SEQUENCE [LARGE SCALE GENOMIC DNA]</scope>
    <source>
        <strain evidence="9 10">Re31</strain>
    </source>
</reference>
<sequence length="382" mass="43427">MSGDFFTEEHEMFRRSLRKMLEKDAYPYFEEWEHKREVPRWFWSKLGEQGYLCPMVSETYSGLGLDFGYSMILAEELERVGAGLASGIVLHSDIVIPYIEQYGTEDQKKRWLPKSITGEFISAIAMTEPGAGSDLAGIQTTAYRQGDFYILNGEKTFITNGINADFVVVVCKTDPNANPPHRGISLIVVEKDTPGFKRGKKLNKIGMHSSDTGELIFEDAKVPAENLLGEEGKGFYYLMDKLQQERLLVAIEVQVEAEEMFRITKEYVKSRKAFNRTIADFQNTQFKLAEMATEIDIGRNYIHTLVAKHIAGEKLVKEVSMAKWWISEMAKKVAAECLQLHGGYGYMEEYEIARRFRDIPVAAIYAGTTEIMKGIIAKEILK</sequence>
<dbReference type="InterPro" id="IPR013786">
    <property type="entry name" value="AcylCoA_DH/ox_N"/>
</dbReference>